<proteinExistence type="predicted"/>
<dbReference type="Proteomes" id="UP000182769">
    <property type="component" value="Unassembled WGS sequence"/>
</dbReference>
<dbReference type="STRING" id="1137284.GCA_001418205_01033"/>
<sequence length="144" mass="16198">MLHRLIMTITFTFFTTAALCAEHTVKLVNQNEWGTMAFEPSFLKVEVGDTVTFEPTDPGHNAATINYMMPWRANRYWGDIGKPITMEITEQGFYGIECAPHITMGMVMIIQAGDGDIAEFSIPKTLPKQAKLRFNAIKDYAMGQ</sequence>
<feature type="binding site" evidence="7">
    <location>
        <position position="106"/>
    </location>
    <ligand>
        <name>Cu cation</name>
        <dbReference type="ChEBI" id="CHEBI:23378"/>
    </ligand>
</feature>
<evidence type="ECO:0000256" key="1">
    <source>
        <dbReference type="ARBA" id="ARBA00004418"/>
    </source>
</evidence>
<reference evidence="11" key="1">
    <citation type="submission" date="2015-08" db="EMBL/GenBank/DDBJ databases">
        <authorList>
            <person name="Varghese N."/>
        </authorList>
    </citation>
    <scope>NUCLEOTIDE SEQUENCE [LARGE SCALE GENOMIC DNA]</scope>
    <source>
        <strain evidence="11">JCM 18476</strain>
    </source>
</reference>
<dbReference type="InterPro" id="IPR002386">
    <property type="entry name" value="Amicyanin/Pseudoazurin"/>
</dbReference>
<accession>A0A0K6IJD5</accession>
<feature type="chain" id="PRO_5005505635" evidence="8">
    <location>
        <begin position="21"/>
        <end position="144"/>
    </location>
</feature>
<evidence type="ECO:0000313" key="10">
    <source>
        <dbReference type="EMBL" id="CUB03186.1"/>
    </source>
</evidence>
<feature type="binding site" evidence="7">
    <location>
        <position position="101"/>
    </location>
    <ligand>
        <name>Cu cation</name>
        <dbReference type="ChEBI" id="CHEBI:23378"/>
    </ligand>
</feature>
<organism evidence="10 11">
    <name type="scientific">Marinomonas fungiae</name>
    <dbReference type="NCBI Taxonomy" id="1137284"/>
    <lineage>
        <taxon>Bacteria</taxon>
        <taxon>Pseudomonadati</taxon>
        <taxon>Pseudomonadota</taxon>
        <taxon>Gammaproteobacteria</taxon>
        <taxon>Oceanospirillales</taxon>
        <taxon>Oceanospirillaceae</taxon>
        <taxon>Marinomonas</taxon>
    </lineage>
</organism>
<evidence type="ECO:0000256" key="8">
    <source>
        <dbReference type="SAM" id="SignalP"/>
    </source>
</evidence>
<dbReference type="InterPro" id="IPR001235">
    <property type="entry name" value="Copper_blue_Plastocyanin"/>
</dbReference>
<dbReference type="AlphaFoldDB" id="A0A0K6IJD5"/>
<gene>
    <name evidence="10" type="ORF">Ga0061065_10334</name>
</gene>
<keyword evidence="6 7" id="KW-0186">Copper</keyword>
<dbReference type="InterPro" id="IPR008972">
    <property type="entry name" value="Cupredoxin"/>
</dbReference>
<dbReference type="GO" id="GO:0005507">
    <property type="term" value="F:copper ion binding"/>
    <property type="evidence" value="ECO:0007669"/>
    <property type="project" value="InterPro"/>
</dbReference>
<dbReference type="GO" id="GO:0042597">
    <property type="term" value="C:periplasmic space"/>
    <property type="evidence" value="ECO:0007669"/>
    <property type="project" value="UniProtKB-SubCell"/>
</dbReference>
<keyword evidence="8" id="KW-0732">Signal</keyword>
<evidence type="ECO:0000259" key="9">
    <source>
        <dbReference type="Pfam" id="PF00127"/>
    </source>
</evidence>
<evidence type="ECO:0000256" key="4">
    <source>
        <dbReference type="ARBA" id="ARBA00022764"/>
    </source>
</evidence>
<feature type="signal peptide" evidence="8">
    <location>
        <begin position="1"/>
        <end position="20"/>
    </location>
</feature>
<evidence type="ECO:0000313" key="11">
    <source>
        <dbReference type="Proteomes" id="UP000182769"/>
    </source>
</evidence>
<keyword evidence="3 7" id="KW-0479">Metal-binding</keyword>
<feature type="domain" description="Blue (type 1) copper" evidence="9">
    <location>
        <begin position="29"/>
        <end position="111"/>
    </location>
</feature>
<dbReference type="Pfam" id="PF00127">
    <property type="entry name" value="Copper-bind"/>
    <property type="match status" value="1"/>
</dbReference>
<dbReference type="InterPro" id="IPR000923">
    <property type="entry name" value="BlueCu_1"/>
</dbReference>
<feature type="binding site" evidence="7">
    <location>
        <position position="60"/>
    </location>
    <ligand>
        <name>Cu cation</name>
        <dbReference type="ChEBI" id="CHEBI:23378"/>
    </ligand>
</feature>
<keyword evidence="2" id="KW-0813">Transport</keyword>
<dbReference type="PRINTS" id="PR00156">
    <property type="entry name" value="COPPERBLUE"/>
</dbReference>
<dbReference type="GO" id="GO:0009055">
    <property type="term" value="F:electron transfer activity"/>
    <property type="evidence" value="ECO:0007669"/>
    <property type="project" value="InterPro"/>
</dbReference>
<dbReference type="EMBL" id="CYHG01000003">
    <property type="protein sequence ID" value="CUB03186.1"/>
    <property type="molecule type" value="Genomic_DNA"/>
</dbReference>
<name>A0A0K6IJD5_9GAMM</name>
<evidence type="ECO:0000256" key="6">
    <source>
        <dbReference type="ARBA" id="ARBA00023008"/>
    </source>
</evidence>
<dbReference type="Gene3D" id="2.60.40.420">
    <property type="entry name" value="Cupredoxins - blue copper proteins"/>
    <property type="match status" value="1"/>
</dbReference>
<keyword evidence="4" id="KW-0574">Periplasm</keyword>
<evidence type="ECO:0000256" key="2">
    <source>
        <dbReference type="ARBA" id="ARBA00022448"/>
    </source>
</evidence>
<evidence type="ECO:0000256" key="3">
    <source>
        <dbReference type="ARBA" id="ARBA00022723"/>
    </source>
</evidence>
<keyword evidence="11" id="KW-1185">Reference proteome</keyword>
<comment type="subcellular location">
    <subcellularLocation>
        <location evidence="1">Periplasm</location>
    </subcellularLocation>
</comment>
<keyword evidence="5" id="KW-0249">Electron transport</keyword>
<dbReference type="SUPFAM" id="SSF49503">
    <property type="entry name" value="Cupredoxins"/>
    <property type="match status" value="1"/>
</dbReference>
<comment type="cofactor">
    <cofactor evidence="7">
        <name>Cu cation</name>
        <dbReference type="ChEBI" id="CHEBI:23378"/>
    </cofactor>
    <text evidence="7">Binds 1 copper ion per subunit.</text>
</comment>
<feature type="binding site" evidence="7">
    <location>
        <position position="98"/>
    </location>
    <ligand>
        <name>Cu cation</name>
        <dbReference type="ChEBI" id="CHEBI:23378"/>
    </ligand>
</feature>
<evidence type="ECO:0000256" key="7">
    <source>
        <dbReference type="PIRSR" id="PIRSR602386-1"/>
    </source>
</evidence>
<evidence type="ECO:0000256" key="5">
    <source>
        <dbReference type="ARBA" id="ARBA00022982"/>
    </source>
</evidence>
<dbReference type="PRINTS" id="PR00155">
    <property type="entry name" value="AMICYANIN"/>
</dbReference>
<protein>
    <submittedName>
        <fullName evidence="10">Plastocyanin</fullName>
    </submittedName>
</protein>